<dbReference type="EMBL" id="JABTTQ020000187">
    <property type="protein sequence ID" value="KAK6141075.1"/>
    <property type="molecule type" value="Genomic_DNA"/>
</dbReference>
<feature type="compositionally biased region" description="Low complexity" evidence="1">
    <location>
        <begin position="1236"/>
        <end position="1253"/>
    </location>
</feature>
<evidence type="ECO:0008006" key="6">
    <source>
        <dbReference type="Google" id="ProtNLM"/>
    </source>
</evidence>
<feature type="region of interest" description="Disordered" evidence="1">
    <location>
        <begin position="1144"/>
        <end position="1253"/>
    </location>
</feature>
<dbReference type="CDD" id="cd05402">
    <property type="entry name" value="NT_PAP_TUTase"/>
    <property type="match status" value="1"/>
</dbReference>
<protein>
    <recommendedName>
        <fullName evidence="6">Polymerase nucleotidyl transferase domain-containing protein</fullName>
    </recommendedName>
</protein>
<evidence type="ECO:0000256" key="1">
    <source>
        <dbReference type="SAM" id="MobiDB-lite"/>
    </source>
</evidence>
<evidence type="ECO:0000259" key="2">
    <source>
        <dbReference type="Pfam" id="PF22600"/>
    </source>
</evidence>
<comment type="caution">
    <text evidence="4">The sequence shown here is derived from an EMBL/GenBank/DDBJ whole genome shotgun (WGS) entry which is preliminary data.</text>
</comment>
<organism evidence="4 5">
    <name type="scientific">Rehmannia glutinosa</name>
    <name type="common">Chinese foxglove</name>
    <dbReference type="NCBI Taxonomy" id="99300"/>
    <lineage>
        <taxon>Eukaryota</taxon>
        <taxon>Viridiplantae</taxon>
        <taxon>Streptophyta</taxon>
        <taxon>Embryophyta</taxon>
        <taxon>Tracheophyta</taxon>
        <taxon>Spermatophyta</taxon>
        <taxon>Magnoliopsida</taxon>
        <taxon>eudicotyledons</taxon>
        <taxon>Gunneridae</taxon>
        <taxon>Pentapetalae</taxon>
        <taxon>asterids</taxon>
        <taxon>lamiids</taxon>
        <taxon>Lamiales</taxon>
        <taxon>Orobanchaceae</taxon>
        <taxon>Rehmannieae</taxon>
        <taxon>Rehmannia</taxon>
    </lineage>
</organism>
<feature type="compositionally biased region" description="Basic and acidic residues" evidence="1">
    <location>
        <begin position="1321"/>
        <end position="1339"/>
    </location>
</feature>
<feature type="region of interest" description="Disordered" evidence="1">
    <location>
        <begin position="531"/>
        <end position="587"/>
    </location>
</feature>
<dbReference type="Gene3D" id="3.30.460.10">
    <property type="entry name" value="Beta Polymerase, domain 2"/>
    <property type="match status" value="1"/>
</dbReference>
<feature type="compositionally biased region" description="Basic and acidic residues" evidence="1">
    <location>
        <begin position="1201"/>
        <end position="1222"/>
    </location>
</feature>
<dbReference type="Pfam" id="PF26180">
    <property type="entry name" value="PAP-OAS1"/>
    <property type="match status" value="1"/>
</dbReference>
<feature type="compositionally biased region" description="Polar residues" evidence="1">
    <location>
        <begin position="898"/>
        <end position="918"/>
    </location>
</feature>
<gene>
    <name evidence="4" type="ORF">DH2020_025187</name>
</gene>
<dbReference type="PANTHER" id="PTHR45979:SF30">
    <property type="entry name" value="NUCLEOTIDYLTRANSFERASE"/>
    <property type="match status" value="1"/>
</dbReference>
<dbReference type="SUPFAM" id="SSF81301">
    <property type="entry name" value="Nucleotidyltransferase"/>
    <property type="match status" value="1"/>
</dbReference>
<feature type="region of interest" description="Disordered" evidence="1">
    <location>
        <begin position="1"/>
        <end position="21"/>
    </location>
</feature>
<dbReference type="PANTHER" id="PTHR45979">
    <property type="entry name" value="PAP/OAS1 SUBSTRATE-BINDING DOMAIN SUPERFAMILY"/>
    <property type="match status" value="1"/>
</dbReference>
<accession>A0ABR0W4N8</accession>
<feature type="compositionally biased region" description="Polar residues" evidence="1">
    <location>
        <begin position="1223"/>
        <end position="1235"/>
    </location>
</feature>
<feature type="compositionally biased region" description="Polar residues" evidence="1">
    <location>
        <begin position="540"/>
        <end position="567"/>
    </location>
</feature>
<feature type="compositionally biased region" description="Polar residues" evidence="1">
    <location>
        <begin position="575"/>
        <end position="587"/>
    </location>
</feature>
<feature type="compositionally biased region" description="Low complexity" evidence="1">
    <location>
        <begin position="1340"/>
        <end position="1350"/>
    </location>
</feature>
<dbReference type="SUPFAM" id="SSF81631">
    <property type="entry name" value="PAP/OAS1 substrate-binding domain"/>
    <property type="match status" value="1"/>
</dbReference>
<evidence type="ECO:0000313" key="5">
    <source>
        <dbReference type="Proteomes" id="UP001318860"/>
    </source>
</evidence>
<feature type="domain" description="Poly(A) RNA polymerase mitochondrial-like central palm" evidence="2">
    <location>
        <begin position="42"/>
        <end position="162"/>
    </location>
</feature>
<dbReference type="Gene3D" id="1.10.1410.10">
    <property type="match status" value="1"/>
</dbReference>
<feature type="compositionally biased region" description="Basic residues" evidence="1">
    <location>
        <begin position="853"/>
        <end position="862"/>
    </location>
</feature>
<feature type="compositionally biased region" description="Basic and acidic residues" evidence="1">
    <location>
        <begin position="808"/>
        <end position="822"/>
    </location>
</feature>
<dbReference type="InterPro" id="IPR058921">
    <property type="entry name" value="PAP/OAS1-rel"/>
</dbReference>
<dbReference type="InterPro" id="IPR058920">
    <property type="entry name" value="PAP-OAS1-bd-rel"/>
</dbReference>
<feature type="region of interest" description="Disordered" evidence="1">
    <location>
        <begin position="986"/>
        <end position="1047"/>
    </location>
</feature>
<name>A0ABR0W4N8_REHGL</name>
<dbReference type="InterPro" id="IPR043519">
    <property type="entry name" value="NT_sf"/>
</dbReference>
<proteinExistence type="predicted"/>
<feature type="compositionally biased region" description="Polar residues" evidence="1">
    <location>
        <begin position="1023"/>
        <end position="1036"/>
    </location>
</feature>
<dbReference type="Proteomes" id="UP001318860">
    <property type="component" value="Unassembled WGS sequence"/>
</dbReference>
<dbReference type="InterPro" id="IPR054708">
    <property type="entry name" value="MTPAP-like_central"/>
</dbReference>
<reference evidence="4 5" key="1">
    <citation type="journal article" date="2021" name="Comput. Struct. Biotechnol. J.">
        <title>De novo genome assembly of the potent medicinal plant Rehmannia glutinosa using nanopore technology.</title>
        <authorList>
            <person name="Ma L."/>
            <person name="Dong C."/>
            <person name="Song C."/>
            <person name="Wang X."/>
            <person name="Zheng X."/>
            <person name="Niu Y."/>
            <person name="Chen S."/>
            <person name="Feng W."/>
        </authorList>
    </citation>
    <scope>NUCLEOTIDE SEQUENCE [LARGE SCALE GENOMIC DNA]</scope>
    <source>
        <strain evidence="4">DH-2019</strain>
    </source>
</reference>
<feature type="region of interest" description="Disordered" evidence="1">
    <location>
        <begin position="738"/>
        <end position="936"/>
    </location>
</feature>
<dbReference type="Pfam" id="PF22600">
    <property type="entry name" value="MTPAP-like_central"/>
    <property type="match status" value="1"/>
</dbReference>
<feature type="region of interest" description="Disordered" evidence="1">
    <location>
        <begin position="1321"/>
        <end position="1350"/>
    </location>
</feature>
<keyword evidence="5" id="KW-1185">Reference proteome</keyword>
<feature type="compositionally biased region" description="Basic and acidic residues" evidence="1">
    <location>
        <begin position="1173"/>
        <end position="1183"/>
    </location>
</feature>
<sequence length="1350" mass="149951">MGENEGWAEPGGPLPNGLLPGAGPVMRALDTERWSRAEERTADLIACIQPNQLSEERRNAVAEYVQRLIMKCFPCQVCTFGSVPLKTYLPDGDIDLTAFSHDQNLKDTWANQVRDMLQNEEKNENAEFHVKEVQYIQAEVKIIKCLVENIVVDISFNQVGGLCTLCFLDEVDNLINQNHLFKRSIILIKAWCYYESRILGAHHGLISTYALETLVLYIFHVFNNSFHGPLEVLYRFLDFFSNFDWDSFCVSLWGPVPISSLPDVTAEPPRKDSGDLLLSKLFLDACSSVYAVFPGGQENNGQPFVSKHFNVIDPLRVNNNLGRSVSKGNFFRIRSAFAFGAKRLARLLDCPEENLTFEVNQFFMNTWERHGSGHRPDAPGVDSWRRSLSTPDGLHEFGNSSNNWSGNNVNQNSSVHEIEDKGIRDHGASSQHGKVSARMMPITSDITAPSHTKSLKSQNINSLRVADQIGRDYTSDQVLLNDEVQGGLKADNTVNDIHGRFLFARTSSSPELTDAYGDISSQVRRNRNTETVNAHAPSAKLNNNNGRKNLESESLASHISRSSVEDTSSVRHVPSKQSLDVVTDSMRGSNSYHRDLRVDALSGEFTSSSGAQVMHQEEQDIVNMMASASLQGFNGQLHVPFNLNSPHLPFSIPPSFLASMGYTQRNMPGFFPTNIPMIDPSFSNVQFPPGLVSPQLTHYFPGVGVNSPSEASFEQSSENFGSMEMNPEEVDNNFWQEQDVCSSGGYDPENGKFDMLQSDEKPPALVPGSKYVPPHRARRSDSGTRVQQKHTREKHGSVRQNSHSFLIQDDRSSEVYAEERSASSRFSSATHSNSLRSRTSSESSWDGSSVKTPKSKKEKREKKIVSTDLATSQTSHGKGKIMSEHVTNQAENEDQEWGSLSNTGSETLERNPGSSYMGSETLERNPGSGFEVAQPSGSESMISFAPMLIGPGPRQRMNDNSGLIAFFPAGPPVPFLTMLPMYNIPPETGTSDASSGHFGGDETLENSESGNFSPEGYDHSEDLNPSSSLRGTTITDTSEKKNPDILNSDFSSHWQNLQFGRFCQNPRNHGPLLYPSPVMVPPAYLQGRFPYDNPGRPFSTNTNLFSQLMTSYGHRLVPVAPLSSVSSRPPNMYQHYMDDMPRYRGTGTYLPNPKISIRERHPSGTRRGNYNQDRNDNYGDKEGNWNANSKSRTAVRSHNRNQTDKSNSRADRVASSESRADRSWNSYRQESTPSYPSQNGQLSSNSSQNGPQSVAYNMYPLAATNPNGVSNGPSGPPVMMFYPFDHNATYGSHGDQLEFGSLGPVGLQGIDEHLQLNERTRARAFQDQRLHGSSEHRSSPDQPSSPHHQR</sequence>
<feature type="domain" description="PAP/OAS1 substrate-binding-related" evidence="3">
    <location>
        <begin position="175"/>
        <end position="367"/>
    </location>
</feature>
<feature type="compositionally biased region" description="Low complexity" evidence="1">
    <location>
        <begin position="823"/>
        <end position="852"/>
    </location>
</feature>
<evidence type="ECO:0000259" key="3">
    <source>
        <dbReference type="Pfam" id="PF26180"/>
    </source>
</evidence>
<evidence type="ECO:0000313" key="4">
    <source>
        <dbReference type="EMBL" id="KAK6141075.1"/>
    </source>
</evidence>